<dbReference type="Proteomes" id="UP000245383">
    <property type="component" value="Unassembled WGS sequence"/>
</dbReference>
<evidence type="ECO:0000313" key="4">
    <source>
        <dbReference type="Proteomes" id="UP000245383"/>
    </source>
</evidence>
<reference evidence="3 4" key="1">
    <citation type="journal article" date="2018" name="MBio">
        <title>Comparative Genomics Reveals the Core Gene Toolbox for the Fungus-Insect Symbiosis.</title>
        <authorList>
            <person name="Wang Y."/>
            <person name="Stata M."/>
            <person name="Wang W."/>
            <person name="Stajich J.E."/>
            <person name="White M.M."/>
            <person name="Moncalvo J.M."/>
        </authorList>
    </citation>
    <scope>NUCLEOTIDE SEQUENCE [LARGE SCALE GENOMIC DNA]</scope>
    <source>
        <strain evidence="3 4">SWE-8-4</strain>
    </source>
</reference>
<keyword evidence="2" id="KW-0732">Signal</keyword>
<accession>A0A2T9YXF4</accession>
<feature type="signal peptide" evidence="2">
    <location>
        <begin position="1"/>
        <end position="17"/>
    </location>
</feature>
<feature type="chain" id="PRO_5015679814" evidence="2">
    <location>
        <begin position="18"/>
        <end position="380"/>
    </location>
</feature>
<dbReference type="STRING" id="133385.A0A2T9YXF4"/>
<protein>
    <submittedName>
        <fullName evidence="3">Uncharacterized protein</fullName>
    </submittedName>
</protein>
<proteinExistence type="predicted"/>
<name>A0A2T9YXF4_9FUNG</name>
<evidence type="ECO:0000313" key="3">
    <source>
        <dbReference type="EMBL" id="PVU97022.1"/>
    </source>
</evidence>
<gene>
    <name evidence="3" type="ORF">BB561_000848</name>
</gene>
<feature type="compositionally biased region" description="Low complexity" evidence="1">
    <location>
        <begin position="70"/>
        <end position="90"/>
    </location>
</feature>
<dbReference type="EMBL" id="MBFR01000020">
    <property type="protein sequence ID" value="PVU97022.1"/>
    <property type="molecule type" value="Genomic_DNA"/>
</dbReference>
<keyword evidence="4" id="KW-1185">Reference proteome</keyword>
<comment type="caution">
    <text evidence="3">The sequence shown here is derived from an EMBL/GenBank/DDBJ whole genome shotgun (WGS) entry which is preliminary data.</text>
</comment>
<organism evidence="3 4">
    <name type="scientific">Smittium simulii</name>
    <dbReference type="NCBI Taxonomy" id="133385"/>
    <lineage>
        <taxon>Eukaryota</taxon>
        <taxon>Fungi</taxon>
        <taxon>Fungi incertae sedis</taxon>
        <taxon>Zoopagomycota</taxon>
        <taxon>Kickxellomycotina</taxon>
        <taxon>Harpellomycetes</taxon>
        <taxon>Harpellales</taxon>
        <taxon>Legeriomycetaceae</taxon>
        <taxon>Smittium</taxon>
    </lineage>
</organism>
<evidence type="ECO:0000256" key="1">
    <source>
        <dbReference type="SAM" id="MobiDB-lite"/>
    </source>
</evidence>
<evidence type="ECO:0000256" key="2">
    <source>
        <dbReference type="SAM" id="SignalP"/>
    </source>
</evidence>
<feature type="compositionally biased region" description="Acidic residues" evidence="1">
    <location>
        <begin position="91"/>
        <end position="112"/>
    </location>
</feature>
<dbReference type="AlphaFoldDB" id="A0A2T9YXF4"/>
<sequence length="380" mass="41285">MKISSIYFLASISVAYAAVTPLKISNGSNMSKRSTHKKIEYLPIYNNNEQDEEDVEFKGFNRSLNGTDLSVSENVESNEVAENGEVTENNEVVEDGEVTENSEVIEDSEAAEGDSIQPDFDLSASGDTQNAAVPSPVIAQAKTQSISEINEDTGPILMSTMQAPVAANNDSGQQSDQAEANYKTQVNYKVSDNKVHNTQKPGSKGYVSNSYGSNSYGSNGYVSNSNGSNIYGSNAYGSIGYGSNAYGSNGYGSNGYGSNGYGSNGYGSNGYGSIGFGSIGYGSNSYGSNSYGSNESIFVSFKGKKYGTKERYNPIFYQKLNYKPKNHYGNLFELCYQTYPSFKKSWDTSSKFRINWEVNVNFRNQCISKTLSYNKIAIKA</sequence>
<feature type="region of interest" description="Disordered" evidence="1">
    <location>
        <begin position="66"/>
        <end position="132"/>
    </location>
</feature>